<dbReference type="RefSeq" id="WP_082995284.1">
    <property type="nucleotide sequence ID" value="NZ_JADDHN010000013.1"/>
</dbReference>
<organism evidence="1 2">
    <name type="scientific">Halomonas elongata</name>
    <dbReference type="NCBI Taxonomy" id="2746"/>
    <lineage>
        <taxon>Bacteria</taxon>
        <taxon>Pseudomonadati</taxon>
        <taxon>Pseudomonadota</taxon>
        <taxon>Gammaproteobacteria</taxon>
        <taxon>Oceanospirillales</taxon>
        <taxon>Halomonadaceae</taxon>
        <taxon>Halomonas</taxon>
    </lineage>
</organism>
<dbReference type="Pfam" id="PF10054">
    <property type="entry name" value="DUF2291"/>
    <property type="match status" value="1"/>
</dbReference>
<dbReference type="AlphaFoldDB" id="A0A1B8NXU7"/>
<gene>
    <name evidence="1" type="ORF">A8U91_03853</name>
</gene>
<sequence length="216" mass="22917">MNKSINLPRACLFIALAIVMFSTLSGFKLVSNDELASILDDGDAISINAEEVMQDNIIPWAASKAAPLDVVLSAIDSEGFQSACEQYGVQQSQAFPCTFWVHVSDAVASVDTSSRVGKINLGNVGDKSISLLIGPVIPGSSVRDGYPELGYADFANQDQFATFGDELNDQVISIVESFGNVDSGDTVEAIGAFSTWDGMGNTVQIVPVELNRVNGE</sequence>
<dbReference type="InterPro" id="IPR036215">
    <property type="entry name" value="TM0957-like_sf"/>
</dbReference>
<dbReference type="InterPro" id="IPR014582">
    <property type="entry name" value="UCP033535_lipo"/>
</dbReference>
<dbReference type="Proteomes" id="UP000092504">
    <property type="component" value="Unassembled WGS sequence"/>
</dbReference>
<evidence type="ECO:0000313" key="2">
    <source>
        <dbReference type="Proteomes" id="UP000092504"/>
    </source>
</evidence>
<evidence type="ECO:0008006" key="3">
    <source>
        <dbReference type="Google" id="ProtNLM"/>
    </source>
</evidence>
<proteinExistence type="predicted"/>
<dbReference type="EMBL" id="MAJD01000002">
    <property type="protein sequence ID" value="OBX34793.1"/>
    <property type="molecule type" value="Genomic_DNA"/>
</dbReference>
<evidence type="ECO:0000313" key="1">
    <source>
        <dbReference type="EMBL" id="OBX34793.1"/>
    </source>
</evidence>
<name>A0A1B8NXU7_HALEL</name>
<accession>A0A1B8NXU7</accession>
<reference evidence="1 2" key="1">
    <citation type="submission" date="2016-06" db="EMBL/GenBank/DDBJ databases">
        <title>Genome sequence of halotolerant plant growth promoting strain of Halomonas elongata HEK1 isolated from salterns of Rann of Kutch, Gujarat, India.</title>
        <authorList>
            <person name="Gaba S."/>
            <person name="Singh R.N."/>
            <person name="Abrol S."/>
            <person name="Kaushik R."/>
            <person name="Saxena A.K."/>
        </authorList>
    </citation>
    <scope>NUCLEOTIDE SEQUENCE [LARGE SCALE GENOMIC DNA]</scope>
    <source>
        <strain evidence="1 2">HEK1</strain>
    </source>
</reference>
<protein>
    <recommendedName>
        <fullName evidence="3">DUF2291 domain-containing protein</fullName>
    </recommendedName>
</protein>
<dbReference type="SUPFAM" id="SSF141318">
    <property type="entry name" value="TM0957-like"/>
    <property type="match status" value="1"/>
</dbReference>
<comment type="caution">
    <text evidence="1">The sequence shown here is derived from an EMBL/GenBank/DDBJ whole genome shotgun (WGS) entry which is preliminary data.</text>
</comment>